<proteinExistence type="predicted"/>
<dbReference type="AlphaFoldDB" id="A0A0W0UKG4"/>
<dbReference type="EMBL" id="LNYG01000013">
    <property type="protein sequence ID" value="KTD08400.1"/>
    <property type="molecule type" value="Genomic_DNA"/>
</dbReference>
<comment type="caution">
    <text evidence="1">The sequence shown here is derived from an EMBL/GenBank/DDBJ whole genome shotgun (WGS) entry which is preliminary data.</text>
</comment>
<organism evidence="1 2">
    <name type="scientific">Legionella jamestowniensis</name>
    <dbReference type="NCBI Taxonomy" id="455"/>
    <lineage>
        <taxon>Bacteria</taxon>
        <taxon>Pseudomonadati</taxon>
        <taxon>Pseudomonadota</taxon>
        <taxon>Gammaproteobacteria</taxon>
        <taxon>Legionellales</taxon>
        <taxon>Legionellaceae</taxon>
        <taxon>Legionella</taxon>
    </lineage>
</organism>
<dbReference type="PATRIC" id="fig|455.5.peg.2730"/>
<dbReference type="RefSeq" id="WP_058450422.1">
    <property type="nucleotide sequence ID" value="NZ_CAAAJF010000001.1"/>
</dbReference>
<protein>
    <submittedName>
        <fullName evidence="1">Uncharacterized protein</fullName>
    </submittedName>
</protein>
<accession>A0A0W0UKG4</accession>
<reference evidence="1 2" key="1">
    <citation type="submission" date="2015-11" db="EMBL/GenBank/DDBJ databases">
        <title>Genomic analysis of 38 Legionella species identifies large and diverse effector repertoires.</title>
        <authorList>
            <person name="Burstein D."/>
            <person name="Amaro F."/>
            <person name="Zusman T."/>
            <person name="Lifshitz Z."/>
            <person name="Cohen O."/>
            <person name="Gilbert J.A."/>
            <person name="Pupko T."/>
            <person name="Shuman H.A."/>
            <person name="Segal G."/>
        </authorList>
    </citation>
    <scope>NUCLEOTIDE SEQUENCE [LARGE SCALE GENOMIC DNA]</scope>
    <source>
        <strain evidence="1 2">JA-26-G1-E2</strain>
    </source>
</reference>
<sequence length="61" mass="7072">MSLMDKLEYAVGNEYLVNNKDLFLNINQNKQRQANANKIVSIQNSYKVDSNIIENQKRINA</sequence>
<gene>
    <name evidence="1" type="ORF">Ljam_2595</name>
</gene>
<name>A0A0W0UKG4_9GAMM</name>
<dbReference type="STRING" id="455.Ljam_2595"/>
<evidence type="ECO:0000313" key="1">
    <source>
        <dbReference type="EMBL" id="KTD08400.1"/>
    </source>
</evidence>
<evidence type="ECO:0000313" key="2">
    <source>
        <dbReference type="Proteomes" id="UP000054715"/>
    </source>
</evidence>
<dbReference type="Proteomes" id="UP000054715">
    <property type="component" value="Unassembled WGS sequence"/>
</dbReference>